<dbReference type="OrthoDB" id="2013972at2759"/>
<keyword evidence="6" id="KW-0256">Endoplasmic reticulum</keyword>
<dbReference type="GO" id="GO:0003400">
    <property type="term" value="P:regulation of COPII vesicle coating"/>
    <property type="evidence" value="ECO:0007669"/>
    <property type="project" value="TreeGrafter"/>
</dbReference>
<dbReference type="InterPro" id="IPR015943">
    <property type="entry name" value="WD40/YVTN_repeat-like_dom_sf"/>
</dbReference>
<evidence type="ECO:0000256" key="5">
    <source>
        <dbReference type="ARBA" id="ARBA00022737"/>
    </source>
</evidence>
<protein>
    <submittedName>
        <fullName evidence="13">WD40-repeat-containing domain protein</fullName>
    </submittedName>
</protein>
<dbReference type="GO" id="GO:0015031">
    <property type="term" value="P:protein transport"/>
    <property type="evidence" value="ECO:0007669"/>
    <property type="project" value="UniProtKB-KW"/>
</dbReference>
<dbReference type="Gene3D" id="2.130.10.10">
    <property type="entry name" value="YVTN repeat-like/Quinoprotein amine dehydrogenase"/>
    <property type="match status" value="1"/>
</dbReference>
<dbReference type="EMBL" id="AZIL01001301">
    <property type="protein sequence ID" value="EWM24356.1"/>
    <property type="molecule type" value="Genomic_DNA"/>
</dbReference>
<keyword evidence="7" id="KW-0931">ER-Golgi transport</keyword>
<keyword evidence="5" id="KW-0677">Repeat</keyword>
<accession>W7TUQ7</accession>
<evidence type="ECO:0000256" key="12">
    <source>
        <dbReference type="SAM" id="Phobius"/>
    </source>
</evidence>
<keyword evidence="4 12" id="KW-0812">Transmembrane</keyword>
<dbReference type="InterPro" id="IPR045260">
    <property type="entry name" value="Sec12-like"/>
</dbReference>
<sequence length="536" mass="58902">MVDSLSHTLPFPAFAVDWVDAHNIVITGGGGASKTGVPNGVLLYLVRGGVERLVQRRFYQTGDELPYFAKALPSLDLLAVAIGNRVELLRLHNIMPLTRVLELAPDPNVMDPTMVIAFYQGTGTTGVDAPDNMPQDATNILMAVGAHDGHIRLLKIAPSETQQTEGVKSHESEGPPTVSQLGITPTATEKPYRDIAFHPSGCFVLGACEDGSWRAFWVCRGERQDHQGACPPAFTLVATSKGGMEGSTESAAGIVAKDQKQGIFYTCRCGKFSEDGRFLFTVHYVRRGPKNTDKRPVLTKWGLELRRGEEQGGRGEARVSVRVVRSVCLAGVDPIMCIDLRGPVGVAGDCSGRTIIFQTRNLSWKAREKMHNFGVTSLSFYPAWPLAGPPHASTVREEDVRIASTSGDKTLRLQYLQASRQDHKRMGWIRWSFSVLLWLFSTVMYLLLFVLVLLGLMVALALVWDLPPDRVFDQFLAGVYEPTVWQPAVAQMQVLCREGLAVLRVSQGYVQEKMGPWVSTLLNRARVAITGGVEEL</sequence>
<dbReference type="PANTHER" id="PTHR23284:SF0">
    <property type="entry name" value="PROLACTIN REGULATORY ELEMENT-BINDING PROTEIN"/>
    <property type="match status" value="1"/>
</dbReference>
<dbReference type="SUPFAM" id="SSF50978">
    <property type="entry name" value="WD40 repeat-like"/>
    <property type="match status" value="1"/>
</dbReference>
<evidence type="ECO:0000256" key="10">
    <source>
        <dbReference type="ARBA" id="ARBA00023136"/>
    </source>
</evidence>
<gene>
    <name evidence="13" type="ORF">Naga_100163g10</name>
</gene>
<evidence type="ECO:0000256" key="8">
    <source>
        <dbReference type="ARBA" id="ARBA00022927"/>
    </source>
</evidence>
<comment type="caution">
    <text evidence="13">The sequence shown here is derived from an EMBL/GenBank/DDBJ whole genome shotgun (WGS) entry which is preliminary data.</text>
</comment>
<evidence type="ECO:0000313" key="13">
    <source>
        <dbReference type="EMBL" id="EWM24356.1"/>
    </source>
</evidence>
<evidence type="ECO:0000256" key="9">
    <source>
        <dbReference type="ARBA" id="ARBA00022989"/>
    </source>
</evidence>
<evidence type="ECO:0000256" key="6">
    <source>
        <dbReference type="ARBA" id="ARBA00022824"/>
    </source>
</evidence>
<keyword evidence="10 12" id="KW-0472">Membrane</keyword>
<organism evidence="13 14">
    <name type="scientific">Nannochloropsis gaditana</name>
    <dbReference type="NCBI Taxonomy" id="72520"/>
    <lineage>
        <taxon>Eukaryota</taxon>
        <taxon>Sar</taxon>
        <taxon>Stramenopiles</taxon>
        <taxon>Ochrophyta</taxon>
        <taxon>Eustigmatophyceae</taxon>
        <taxon>Eustigmatales</taxon>
        <taxon>Monodopsidaceae</taxon>
        <taxon>Nannochloropsis</taxon>
    </lineage>
</organism>
<evidence type="ECO:0000256" key="7">
    <source>
        <dbReference type="ARBA" id="ARBA00022892"/>
    </source>
</evidence>
<keyword evidence="3" id="KW-0853">WD repeat</keyword>
<reference evidence="13 14" key="1">
    <citation type="journal article" date="2014" name="Mol. Plant">
        <title>Chromosome Scale Genome Assembly and Transcriptome Profiling of Nannochloropsis gaditana in Nitrogen Depletion.</title>
        <authorList>
            <person name="Corteggiani Carpinelli E."/>
            <person name="Telatin A."/>
            <person name="Vitulo N."/>
            <person name="Forcato C."/>
            <person name="D'Angelo M."/>
            <person name="Schiavon R."/>
            <person name="Vezzi A."/>
            <person name="Giacometti G.M."/>
            <person name="Morosinotto T."/>
            <person name="Valle G."/>
        </authorList>
    </citation>
    <scope>NUCLEOTIDE SEQUENCE [LARGE SCALE GENOMIC DNA]</scope>
    <source>
        <strain evidence="13 14">B-31</strain>
    </source>
</reference>
<feature type="region of interest" description="Disordered" evidence="11">
    <location>
        <begin position="160"/>
        <end position="184"/>
    </location>
</feature>
<dbReference type="AlphaFoldDB" id="W7TUQ7"/>
<evidence type="ECO:0000313" key="14">
    <source>
        <dbReference type="Proteomes" id="UP000019335"/>
    </source>
</evidence>
<evidence type="ECO:0000256" key="2">
    <source>
        <dbReference type="ARBA" id="ARBA00022448"/>
    </source>
</evidence>
<dbReference type="GO" id="GO:0005085">
    <property type="term" value="F:guanyl-nucleotide exchange factor activity"/>
    <property type="evidence" value="ECO:0007669"/>
    <property type="project" value="InterPro"/>
</dbReference>
<keyword evidence="14" id="KW-1185">Reference proteome</keyword>
<keyword evidence="8" id="KW-0653">Protein transport</keyword>
<dbReference type="GO" id="GO:0006888">
    <property type="term" value="P:endoplasmic reticulum to Golgi vesicle-mediated transport"/>
    <property type="evidence" value="ECO:0007669"/>
    <property type="project" value="TreeGrafter"/>
</dbReference>
<evidence type="ECO:0000256" key="11">
    <source>
        <dbReference type="SAM" id="MobiDB-lite"/>
    </source>
</evidence>
<dbReference type="GO" id="GO:0005789">
    <property type="term" value="C:endoplasmic reticulum membrane"/>
    <property type="evidence" value="ECO:0007669"/>
    <property type="project" value="UniProtKB-SubCell"/>
</dbReference>
<evidence type="ECO:0000256" key="1">
    <source>
        <dbReference type="ARBA" id="ARBA00004389"/>
    </source>
</evidence>
<evidence type="ECO:0000256" key="4">
    <source>
        <dbReference type="ARBA" id="ARBA00022692"/>
    </source>
</evidence>
<comment type="subcellular location">
    <subcellularLocation>
        <location evidence="1">Endoplasmic reticulum membrane</location>
        <topology evidence="1">Single-pass membrane protein</topology>
    </subcellularLocation>
</comment>
<keyword evidence="9 12" id="KW-1133">Transmembrane helix</keyword>
<feature type="transmembrane region" description="Helical" evidence="12">
    <location>
        <begin position="435"/>
        <end position="464"/>
    </location>
</feature>
<evidence type="ECO:0000256" key="3">
    <source>
        <dbReference type="ARBA" id="ARBA00022574"/>
    </source>
</evidence>
<dbReference type="Proteomes" id="UP000019335">
    <property type="component" value="Chromosome 14"/>
</dbReference>
<dbReference type="PANTHER" id="PTHR23284">
    <property type="entry name" value="PROLACTIN REGULATORY ELEMENT BINDING PROTEIN"/>
    <property type="match status" value="1"/>
</dbReference>
<dbReference type="InterPro" id="IPR036322">
    <property type="entry name" value="WD40_repeat_dom_sf"/>
</dbReference>
<name>W7TUQ7_9STRA</name>
<keyword evidence="2" id="KW-0813">Transport</keyword>
<proteinExistence type="predicted"/>